<dbReference type="Gene3D" id="1.20.58.480">
    <property type="match status" value="1"/>
</dbReference>
<comment type="cofactor">
    <cofactor evidence="1">
        <name>heme</name>
        <dbReference type="ChEBI" id="CHEBI:30413"/>
    </cofactor>
    <text evidence="1">Binds 1 heme group per subunit.</text>
</comment>
<dbReference type="Gene3D" id="1.10.287.3810">
    <property type="match status" value="1"/>
</dbReference>
<reference evidence="3" key="1">
    <citation type="submission" date="2017-02" db="UniProtKB">
        <authorList>
            <consortium name="WormBaseParasite"/>
        </authorList>
    </citation>
    <scope>IDENTIFICATION</scope>
</reference>
<comment type="similarity">
    <text evidence="1">Belongs to the tryptophan 2,3-dioxygenase family.</text>
</comment>
<dbReference type="Pfam" id="PF03301">
    <property type="entry name" value="Trp_dioxygenase"/>
    <property type="match status" value="1"/>
</dbReference>
<evidence type="ECO:0000256" key="1">
    <source>
        <dbReference type="HAMAP-Rule" id="MF_03020"/>
    </source>
</evidence>
<dbReference type="HAMAP" id="MF_01972">
    <property type="entry name" value="T23O"/>
    <property type="match status" value="1"/>
</dbReference>
<dbReference type="WBParaSite" id="SPAL_0000783700.1">
    <property type="protein sequence ID" value="SPAL_0000783700.1"/>
    <property type="gene ID" value="SPAL_0000783700"/>
</dbReference>
<comment type="subunit">
    <text evidence="1">Homotetramer. Dimer of dimers.</text>
</comment>
<comment type="caution">
    <text evidence="1">Lacks conserved residue(s) required for the propagation of feature annotation.</text>
</comment>
<dbReference type="GO" id="GO:0004833">
    <property type="term" value="F:L-tryptophan 2,3-dioxygenase activity"/>
    <property type="evidence" value="ECO:0007669"/>
    <property type="project" value="UniProtKB-UniRule"/>
</dbReference>
<keyword evidence="1" id="KW-0823">Tryptophan catabolism</keyword>
<evidence type="ECO:0000313" key="2">
    <source>
        <dbReference type="Proteomes" id="UP000046392"/>
    </source>
</evidence>
<keyword evidence="1" id="KW-0479">Metal-binding</keyword>
<comment type="catalytic activity">
    <reaction evidence="1">
        <text>L-tryptophan + O2 = N-formyl-L-kynurenine</text>
        <dbReference type="Rhea" id="RHEA:24536"/>
        <dbReference type="ChEBI" id="CHEBI:15379"/>
        <dbReference type="ChEBI" id="CHEBI:57912"/>
        <dbReference type="ChEBI" id="CHEBI:58629"/>
        <dbReference type="EC" id="1.13.11.11"/>
    </reaction>
</comment>
<organism evidence="2 3">
    <name type="scientific">Strongyloides papillosus</name>
    <name type="common">Intestinal threadworm</name>
    <dbReference type="NCBI Taxonomy" id="174720"/>
    <lineage>
        <taxon>Eukaryota</taxon>
        <taxon>Metazoa</taxon>
        <taxon>Ecdysozoa</taxon>
        <taxon>Nematoda</taxon>
        <taxon>Chromadorea</taxon>
        <taxon>Rhabditida</taxon>
        <taxon>Tylenchina</taxon>
        <taxon>Panagrolaimomorpha</taxon>
        <taxon>Strongyloidoidea</taxon>
        <taxon>Strongyloididae</taxon>
        <taxon>Strongyloides</taxon>
    </lineage>
</organism>
<dbReference type="PANTHER" id="PTHR10138">
    <property type="entry name" value="TRYPTOPHAN 2,3-DIOXYGENASE"/>
    <property type="match status" value="1"/>
</dbReference>
<dbReference type="STRING" id="174720.A0A0N5BPL2"/>
<dbReference type="GO" id="GO:0020037">
    <property type="term" value="F:heme binding"/>
    <property type="evidence" value="ECO:0007669"/>
    <property type="project" value="UniProtKB-UniRule"/>
</dbReference>
<comment type="pathway">
    <text evidence="1">Amino-acid degradation; L-tryptophan degradation via kynurenine pathway; L-kynurenine from L-tryptophan: step 1/2.</text>
</comment>
<comment type="function">
    <text evidence="1">Heme-dependent dioxygenase that catalyzes the oxidative cleavage of the L-tryptophan (L-Trp) pyrrole ring and converts L-tryptophan to N-formyl-L-kynurenine. Catalyzes the oxidative cleavage of the indole moiety.</text>
</comment>
<dbReference type="Proteomes" id="UP000046392">
    <property type="component" value="Unplaced"/>
</dbReference>
<name>A0A0N5BPL2_STREA</name>
<dbReference type="InterPro" id="IPR037217">
    <property type="entry name" value="Trp/Indoleamine_2_3_dOase-like"/>
</dbReference>
<dbReference type="PANTHER" id="PTHR10138:SF0">
    <property type="entry name" value="TRYPTOPHAN 2,3-DIOXYGENASE"/>
    <property type="match status" value="1"/>
</dbReference>
<accession>A0A0N5BPL2</accession>
<proteinExistence type="inferred from homology"/>
<dbReference type="GO" id="GO:0019442">
    <property type="term" value="P:L-tryptophan catabolic process to acetyl-CoA"/>
    <property type="evidence" value="ECO:0007669"/>
    <property type="project" value="TreeGrafter"/>
</dbReference>
<sequence>MSSSGCPYFQKIEINEECKKNKVVFEAGIDDEDEAQKGVNRLESAHGALTYSTYLKLDKLLDAQELRSATNEGEVVHDEHLFIIVHQAYELWFKQIIFDIDVIRELLSRSFVDETKTLKIVSYLERIVRILKLLVDQMLILETMSPLDFIEFRSFLTTSSGFQSLQFRLLENKIGIDPRNRVKYNAQHYKNAFDTKDEKEKVERSEQEPSLFDLIERWLERTPGIHPTEKEPGFWAQYEEAVGKYLEHMKSEAETYDKDSEGYKIAMAEYEKTKTSYETILNKEYHEAAVEKRERRLSYNAMKGAMMICLHREMPRFSQPYQILVYLMDIDSLFTKWRYNHLLAVQRMIGNKMGSGGSSGYLYLRSTIADKYKVFLDLFNLSTWIIPRIYIPKPTRGMIESVSTHKTLYSAKFDEQDEESKNL</sequence>
<dbReference type="AlphaFoldDB" id="A0A0N5BPL2"/>
<dbReference type="GO" id="GO:0019441">
    <property type="term" value="P:L-tryptophan catabolic process to kynurenine"/>
    <property type="evidence" value="ECO:0007669"/>
    <property type="project" value="UniProtKB-UniRule"/>
</dbReference>
<evidence type="ECO:0000313" key="3">
    <source>
        <dbReference type="WBParaSite" id="SPAL_0000783700.1"/>
    </source>
</evidence>
<keyword evidence="1" id="KW-0223">Dioxygenase</keyword>
<keyword evidence="1" id="KW-0408">Iron</keyword>
<dbReference type="EC" id="1.13.11.11" evidence="1"/>
<keyword evidence="1" id="KW-0349">Heme</keyword>
<dbReference type="GO" id="GO:0046872">
    <property type="term" value="F:metal ion binding"/>
    <property type="evidence" value="ECO:0007669"/>
    <property type="project" value="UniProtKB-KW"/>
</dbReference>
<dbReference type="UniPathway" id="UPA00333">
    <property type="reaction ID" value="UER00453"/>
</dbReference>
<keyword evidence="2" id="KW-1185">Reference proteome</keyword>
<keyword evidence="1" id="KW-0560">Oxidoreductase</keyword>
<dbReference type="SUPFAM" id="SSF140959">
    <property type="entry name" value="Indolic compounds 2,3-dioxygenase-like"/>
    <property type="match status" value="1"/>
</dbReference>
<dbReference type="InterPro" id="IPR004981">
    <property type="entry name" value="Trp_2_3_dOase"/>
</dbReference>
<protein>
    <recommendedName>
        <fullName evidence="1">Tryptophan 2,3-dioxygenase</fullName>
        <shortName evidence="1">TDO</shortName>
        <ecNumber evidence="1">1.13.11.11</ecNumber>
    </recommendedName>
    <alternativeName>
        <fullName evidence="1">Tryptamin 2,3-dioxygenase</fullName>
    </alternativeName>
    <alternativeName>
        <fullName evidence="1">Tryptophan oxygenase</fullName>
        <shortName evidence="1">TO</shortName>
        <shortName evidence="1">TRPO</shortName>
    </alternativeName>
    <alternativeName>
        <fullName evidence="1">Tryptophan pyrrolase</fullName>
    </alternativeName>
    <alternativeName>
        <fullName evidence="1">Tryptophanase</fullName>
    </alternativeName>
</protein>